<dbReference type="EMBL" id="JACSPO010000003">
    <property type="protein sequence ID" value="MBD8062345.1"/>
    <property type="molecule type" value="Genomic_DNA"/>
</dbReference>
<name>A0ABR8Z214_9MICO</name>
<sequence length="71" mass="7266">MDDDDQPEATDNRMAIGIALGLPVGVVLSLLLDNWALIGVGVAFGAAFGAIPANAWSKGGDDPADPDESRD</sequence>
<dbReference type="RefSeq" id="WP_251839457.1">
    <property type="nucleotide sequence ID" value="NZ_JACSPO010000003.1"/>
</dbReference>
<keyword evidence="3" id="KW-1185">Reference proteome</keyword>
<accession>A0ABR8Z214</accession>
<keyword evidence="1" id="KW-0812">Transmembrane</keyword>
<protein>
    <recommendedName>
        <fullName evidence="4">Glycine zipper family protein</fullName>
    </recommendedName>
</protein>
<gene>
    <name evidence="2" type="ORF">H9624_08405</name>
</gene>
<reference evidence="2 3" key="1">
    <citation type="submission" date="2020-08" db="EMBL/GenBank/DDBJ databases">
        <title>A Genomic Blueprint of the Chicken Gut Microbiome.</title>
        <authorList>
            <person name="Gilroy R."/>
            <person name="Ravi A."/>
            <person name="Getino M."/>
            <person name="Pursley I."/>
            <person name="Horton D.L."/>
            <person name="Alikhan N.-F."/>
            <person name="Baker D."/>
            <person name="Gharbi K."/>
            <person name="Hall N."/>
            <person name="Watson M."/>
            <person name="Adriaenssens E.M."/>
            <person name="Foster-Nyarko E."/>
            <person name="Jarju S."/>
            <person name="Secka A."/>
            <person name="Antonio M."/>
            <person name="Oren A."/>
            <person name="Chaudhuri R."/>
            <person name="La Ragione R.M."/>
            <person name="Hildebrand F."/>
            <person name="Pallen M.J."/>
        </authorList>
    </citation>
    <scope>NUCLEOTIDE SEQUENCE [LARGE SCALE GENOMIC DNA]</scope>
    <source>
        <strain evidence="2 3">Sa1BUA1</strain>
    </source>
</reference>
<evidence type="ECO:0000313" key="3">
    <source>
        <dbReference type="Proteomes" id="UP000661894"/>
    </source>
</evidence>
<evidence type="ECO:0000256" key="1">
    <source>
        <dbReference type="SAM" id="Phobius"/>
    </source>
</evidence>
<keyword evidence="1" id="KW-1133">Transmembrane helix</keyword>
<proteinExistence type="predicted"/>
<comment type="caution">
    <text evidence="2">The sequence shown here is derived from an EMBL/GenBank/DDBJ whole genome shotgun (WGS) entry which is preliminary data.</text>
</comment>
<evidence type="ECO:0000313" key="2">
    <source>
        <dbReference type="EMBL" id="MBD8062345.1"/>
    </source>
</evidence>
<keyword evidence="1" id="KW-0472">Membrane</keyword>
<organism evidence="2 3">
    <name type="scientific">Oceanitalea stevensii</name>
    <dbReference type="NCBI Taxonomy" id="2763072"/>
    <lineage>
        <taxon>Bacteria</taxon>
        <taxon>Bacillati</taxon>
        <taxon>Actinomycetota</taxon>
        <taxon>Actinomycetes</taxon>
        <taxon>Micrococcales</taxon>
        <taxon>Bogoriellaceae</taxon>
        <taxon>Georgenia</taxon>
    </lineage>
</organism>
<dbReference type="Proteomes" id="UP000661894">
    <property type="component" value="Unassembled WGS sequence"/>
</dbReference>
<evidence type="ECO:0008006" key="4">
    <source>
        <dbReference type="Google" id="ProtNLM"/>
    </source>
</evidence>
<feature type="transmembrane region" description="Helical" evidence="1">
    <location>
        <begin position="37"/>
        <end position="56"/>
    </location>
</feature>
<feature type="transmembrane region" description="Helical" evidence="1">
    <location>
        <begin position="14"/>
        <end position="32"/>
    </location>
</feature>